<sequence>MVDTSITTTPVAIADREGWADLVKRVNDLADARGWSKAEVSRRSGIAQGTLSQYLSGKYAGSYEAISGKIRNWLDQADAVEELAASVPVSPDFLDLGFAQSVMSTLAIAQVMPAMVMITADAGNGKTMAARRYVETRANTFLVTMTPHTRSIHNMLAEIAAEIGVEEKSSGKLVRAIGKRVERVGDGTLLIIDEAQNLSDEAINQLRCFVDNYRCGIALVGNRETYGRFASWGQGDQYGQLRRRVFRRIRRDKPSKEDLTAFVSAWGVTDPKQVEFLTGVGLKPGALGQIDMTIKLARLTAEGRGRAVTLADLKSAWANRDVETA</sequence>
<dbReference type="GO" id="GO:0016887">
    <property type="term" value="F:ATP hydrolysis activity"/>
    <property type="evidence" value="ECO:0007669"/>
    <property type="project" value="InterPro"/>
</dbReference>
<dbReference type="EMBL" id="RBIM01000001">
    <property type="protein sequence ID" value="RKR03603.1"/>
    <property type="molecule type" value="Genomic_DNA"/>
</dbReference>
<dbReference type="Gene3D" id="1.10.260.40">
    <property type="entry name" value="lambda repressor-like DNA-binding domains"/>
    <property type="match status" value="1"/>
</dbReference>
<evidence type="ECO:0000313" key="2">
    <source>
        <dbReference type="EMBL" id="RKR03603.1"/>
    </source>
</evidence>
<reference evidence="2 3" key="1">
    <citation type="submission" date="2018-10" db="EMBL/GenBank/DDBJ databases">
        <title>Genomic Encyclopedia of Type Strains, Phase IV (KMG-IV): sequencing the most valuable type-strain genomes for metagenomic binning, comparative biology and taxonomic classification.</title>
        <authorList>
            <person name="Goeker M."/>
        </authorList>
    </citation>
    <scope>NUCLEOTIDE SEQUENCE [LARGE SCALE GENOMIC DNA]</scope>
    <source>
        <strain evidence="2 3">DSM 4734</strain>
    </source>
</reference>
<dbReference type="OrthoDB" id="8456465at2"/>
<dbReference type="Gene3D" id="1.10.1180.10">
    <property type="entry name" value="B transposition protein, C-terminal domain"/>
    <property type="match status" value="1"/>
</dbReference>
<dbReference type="Pfam" id="PF13401">
    <property type="entry name" value="AAA_22"/>
    <property type="match status" value="1"/>
</dbReference>
<dbReference type="InterPro" id="IPR001387">
    <property type="entry name" value="Cro/C1-type_HTH"/>
</dbReference>
<protein>
    <recommendedName>
        <fullName evidence="1">HTH cro/C1-type domain-containing protein</fullName>
    </recommendedName>
</protein>
<dbReference type="PANTHER" id="PTHR35894:SF5">
    <property type="entry name" value="MU-LIKE PROPHAGE FLUMU DNA TRANSPOSITION PROTEIN B"/>
    <property type="match status" value="1"/>
</dbReference>
<dbReference type="SUPFAM" id="SSF52540">
    <property type="entry name" value="P-loop containing nucleoside triphosphate hydrolases"/>
    <property type="match status" value="1"/>
</dbReference>
<proteinExistence type="predicted"/>
<dbReference type="CDD" id="cd00093">
    <property type="entry name" value="HTH_XRE"/>
    <property type="match status" value="1"/>
</dbReference>
<dbReference type="GO" id="GO:0006313">
    <property type="term" value="P:DNA transposition"/>
    <property type="evidence" value="ECO:0007669"/>
    <property type="project" value="InterPro"/>
</dbReference>
<dbReference type="InterPro" id="IPR052026">
    <property type="entry name" value="ExeA_AAA_ATPase_DNA-bind"/>
</dbReference>
<dbReference type="InterPro" id="IPR036733">
    <property type="entry name" value="B_transposit_C_sf"/>
</dbReference>
<evidence type="ECO:0000313" key="3">
    <source>
        <dbReference type="Proteomes" id="UP000273675"/>
    </source>
</evidence>
<gene>
    <name evidence="2" type="ORF">C7435_0040</name>
</gene>
<dbReference type="Gene3D" id="3.40.50.300">
    <property type="entry name" value="P-loop containing nucleotide triphosphate hydrolases"/>
    <property type="match status" value="1"/>
</dbReference>
<name>A0A495DKY6_9PROT</name>
<dbReference type="GO" id="GO:0003677">
    <property type="term" value="F:DNA binding"/>
    <property type="evidence" value="ECO:0007669"/>
    <property type="project" value="InterPro"/>
</dbReference>
<feature type="domain" description="HTH cro/C1-type" evidence="1">
    <location>
        <begin position="32"/>
        <end position="66"/>
    </location>
</feature>
<dbReference type="InterPro" id="IPR049945">
    <property type="entry name" value="AAA_22"/>
</dbReference>
<dbReference type="SUPFAM" id="SSF47681">
    <property type="entry name" value="C-terminal domain of B transposition protein"/>
    <property type="match status" value="1"/>
</dbReference>
<organism evidence="2 3">
    <name type="scientific">Maricaulis maris</name>
    <dbReference type="NCBI Taxonomy" id="74318"/>
    <lineage>
        <taxon>Bacteria</taxon>
        <taxon>Pseudomonadati</taxon>
        <taxon>Pseudomonadota</taxon>
        <taxon>Alphaproteobacteria</taxon>
        <taxon>Maricaulales</taxon>
        <taxon>Maricaulaceae</taxon>
        <taxon>Maricaulis</taxon>
    </lineage>
</organism>
<dbReference type="InterPro" id="IPR010982">
    <property type="entry name" value="Lambda_DNA-bd_dom_sf"/>
</dbReference>
<dbReference type="RefSeq" id="WP_121209584.1">
    <property type="nucleotide sequence ID" value="NZ_RBIM01000001.1"/>
</dbReference>
<dbReference type="Pfam" id="PF09077">
    <property type="entry name" value="Phage-MuB_C"/>
    <property type="match status" value="1"/>
</dbReference>
<comment type="caution">
    <text evidence="2">The sequence shown here is derived from an EMBL/GenBank/DDBJ whole genome shotgun (WGS) entry which is preliminary data.</text>
</comment>
<evidence type="ECO:0000259" key="1">
    <source>
        <dbReference type="PROSITE" id="PS50943"/>
    </source>
</evidence>
<dbReference type="PANTHER" id="PTHR35894">
    <property type="entry name" value="GENERAL SECRETION PATHWAY PROTEIN A-RELATED"/>
    <property type="match status" value="1"/>
</dbReference>
<dbReference type="InterPro" id="IPR027417">
    <property type="entry name" value="P-loop_NTPase"/>
</dbReference>
<dbReference type="InterPro" id="IPR009084">
    <property type="entry name" value="B_transpositn_C"/>
</dbReference>
<dbReference type="Proteomes" id="UP000273675">
    <property type="component" value="Unassembled WGS sequence"/>
</dbReference>
<accession>A0A495DKY6</accession>
<dbReference type="SUPFAM" id="SSF47413">
    <property type="entry name" value="lambda repressor-like DNA-binding domains"/>
    <property type="match status" value="1"/>
</dbReference>
<dbReference type="PROSITE" id="PS50943">
    <property type="entry name" value="HTH_CROC1"/>
    <property type="match status" value="1"/>
</dbReference>
<dbReference type="AlphaFoldDB" id="A0A495DKY6"/>